<comment type="caution">
    <text evidence="1">The sequence shown here is derived from an EMBL/GenBank/DDBJ whole genome shotgun (WGS) entry which is preliminary data.</text>
</comment>
<dbReference type="EMBL" id="MNAD01000250">
    <property type="protein sequence ID" value="OJT14738.1"/>
    <property type="molecule type" value="Genomic_DNA"/>
</dbReference>
<dbReference type="OrthoDB" id="48988at2759"/>
<keyword evidence="2" id="KW-1185">Reference proteome</keyword>
<proteinExistence type="predicted"/>
<sequence>MFFNGRSLVSPSALGNMSIGEKWEEFGMGTKNKESSFKPVLHETYGNFIGTADDYQG</sequence>
<dbReference type="STRING" id="154538.A0A1M2W4F8"/>
<organism evidence="1 2">
    <name type="scientific">Trametes pubescens</name>
    <name type="common">White-rot fungus</name>
    <dbReference type="NCBI Taxonomy" id="154538"/>
    <lineage>
        <taxon>Eukaryota</taxon>
        <taxon>Fungi</taxon>
        <taxon>Dikarya</taxon>
        <taxon>Basidiomycota</taxon>
        <taxon>Agaricomycotina</taxon>
        <taxon>Agaricomycetes</taxon>
        <taxon>Polyporales</taxon>
        <taxon>Polyporaceae</taxon>
        <taxon>Trametes</taxon>
    </lineage>
</organism>
<evidence type="ECO:0000313" key="1">
    <source>
        <dbReference type="EMBL" id="OJT14738.1"/>
    </source>
</evidence>
<dbReference type="AlphaFoldDB" id="A0A1M2W4F8"/>
<dbReference type="Proteomes" id="UP000184267">
    <property type="component" value="Unassembled WGS sequence"/>
</dbReference>
<reference evidence="1 2" key="1">
    <citation type="submission" date="2016-10" db="EMBL/GenBank/DDBJ databases">
        <title>Genome sequence of the basidiomycete white-rot fungus Trametes pubescens.</title>
        <authorList>
            <person name="Makela M.R."/>
            <person name="Granchi Z."/>
            <person name="Peng M."/>
            <person name="De Vries R.P."/>
            <person name="Grigoriev I."/>
            <person name="Riley R."/>
            <person name="Hilden K."/>
        </authorList>
    </citation>
    <scope>NUCLEOTIDE SEQUENCE [LARGE SCALE GENOMIC DNA]</scope>
    <source>
        <strain evidence="1 2">FBCC735</strain>
    </source>
</reference>
<gene>
    <name evidence="1" type="ORF">TRAPUB_8717</name>
</gene>
<protein>
    <submittedName>
        <fullName evidence="1">Uncharacterized protein</fullName>
    </submittedName>
</protein>
<evidence type="ECO:0000313" key="2">
    <source>
        <dbReference type="Proteomes" id="UP000184267"/>
    </source>
</evidence>
<name>A0A1M2W4F8_TRAPU</name>
<accession>A0A1M2W4F8</accession>